<dbReference type="AlphaFoldDB" id="A0AAU7LVM8"/>
<feature type="region of interest" description="Disordered" evidence="1">
    <location>
        <begin position="65"/>
        <end position="95"/>
    </location>
</feature>
<proteinExistence type="predicted"/>
<sequence length="95" mass="10342">MKPMAPMKPMQAPDSSWWPKGLSRPSSSGSQNGVRYAFFPDQRRLAVEQGGKVSQYDTGEHRISGVSQAQGSHGGTLRFSSQSGDMDLASLKEVR</sequence>
<evidence type="ECO:0000256" key="1">
    <source>
        <dbReference type="SAM" id="MobiDB-lite"/>
    </source>
</evidence>
<feature type="region of interest" description="Disordered" evidence="1">
    <location>
        <begin position="1"/>
        <end position="34"/>
    </location>
</feature>
<accession>A0AAU7LVM8</accession>
<gene>
    <name evidence="2" type="ORF">ABLV49_07835</name>
</gene>
<organism evidence="2">
    <name type="scientific">Polaromonas hydrogenivorans</name>
    <dbReference type="NCBI Taxonomy" id="335476"/>
    <lineage>
        <taxon>Bacteria</taxon>
        <taxon>Pseudomonadati</taxon>
        <taxon>Pseudomonadota</taxon>
        <taxon>Betaproteobacteria</taxon>
        <taxon>Burkholderiales</taxon>
        <taxon>Comamonadaceae</taxon>
        <taxon>Polaromonas</taxon>
    </lineage>
</organism>
<dbReference type="EMBL" id="CP157675">
    <property type="protein sequence ID" value="XBP71696.1"/>
    <property type="molecule type" value="Genomic_DNA"/>
</dbReference>
<reference evidence="2" key="1">
    <citation type="submission" date="2024-05" db="EMBL/GenBank/DDBJ databases">
        <authorList>
            <person name="Bunk B."/>
            <person name="Swiderski J."/>
            <person name="Sproer C."/>
            <person name="Thiel V."/>
        </authorList>
    </citation>
    <scope>NUCLEOTIDE SEQUENCE</scope>
    <source>
        <strain evidence="2">DSM 17735</strain>
    </source>
</reference>
<feature type="compositionally biased region" description="Polar residues" evidence="1">
    <location>
        <begin position="24"/>
        <end position="33"/>
    </location>
</feature>
<evidence type="ECO:0000313" key="2">
    <source>
        <dbReference type="EMBL" id="XBP71696.1"/>
    </source>
</evidence>
<dbReference type="RefSeq" id="WP_349281055.1">
    <property type="nucleotide sequence ID" value="NZ_CBCSCU010000023.1"/>
</dbReference>
<protein>
    <submittedName>
        <fullName evidence="2">Uncharacterized protein</fullName>
    </submittedName>
</protein>
<feature type="compositionally biased region" description="Low complexity" evidence="1">
    <location>
        <begin position="1"/>
        <end position="13"/>
    </location>
</feature>
<name>A0AAU7LVM8_9BURK</name>